<gene>
    <name evidence="1" type="ORF">LCGC14_0835930</name>
</gene>
<reference evidence="1" key="1">
    <citation type="journal article" date="2015" name="Nature">
        <title>Complex archaea that bridge the gap between prokaryotes and eukaryotes.</title>
        <authorList>
            <person name="Spang A."/>
            <person name="Saw J.H."/>
            <person name="Jorgensen S.L."/>
            <person name="Zaremba-Niedzwiedzka K."/>
            <person name="Martijn J."/>
            <person name="Lind A.E."/>
            <person name="van Eijk R."/>
            <person name="Schleper C."/>
            <person name="Guy L."/>
            <person name="Ettema T.J."/>
        </authorList>
    </citation>
    <scope>NUCLEOTIDE SEQUENCE</scope>
</reference>
<dbReference type="AlphaFoldDB" id="A0A0F9SLT3"/>
<accession>A0A0F9SLT3</accession>
<organism evidence="1">
    <name type="scientific">marine sediment metagenome</name>
    <dbReference type="NCBI Taxonomy" id="412755"/>
    <lineage>
        <taxon>unclassified sequences</taxon>
        <taxon>metagenomes</taxon>
        <taxon>ecological metagenomes</taxon>
    </lineage>
</organism>
<evidence type="ECO:0000313" key="1">
    <source>
        <dbReference type="EMBL" id="KKN30243.1"/>
    </source>
</evidence>
<name>A0A0F9SLT3_9ZZZZ</name>
<proteinExistence type="predicted"/>
<comment type="caution">
    <text evidence="1">The sequence shown here is derived from an EMBL/GenBank/DDBJ whole genome shotgun (WGS) entry which is preliminary data.</text>
</comment>
<protein>
    <submittedName>
        <fullName evidence="1">Uncharacterized protein</fullName>
    </submittedName>
</protein>
<sequence>MKEGIEKLEEWEYYNFYPFYKTGMEMSELMKILLEDGWKLTQFDSGTEQATFRRPKAETSREVMEWENHHCTPDTSIGDGFMLRLYYNNSHPEDSYYFIISHTTGTAIVVSFCPWCGEKL</sequence>
<dbReference type="EMBL" id="LAZR01002423">
    <property type="protein sequence ID" value="KKN30243.1"/>
    <property type="molecule type" value="Genomic_DNA"/>
</dbReference>